<evidence type="ECO:0000256" key="4">
    <source>
        <dbReference type="ARBA" id="ARBA00010630"/>
    </source>
</evidence>
<evidence type="ECO:0000256" key="14">
    <source>
        <dbReference type="ARBA" id="ARBA00022741"/>
    </source>
</evidence>
<comment type="subcellular location">
    <subcellularLocation>
        <location evidence="3">Chromosome</location>
        <location evidence="3">Telomere</location>
    </subcellularLocation>
    <subcellularLocation>
        <location evidence="2">Nucleus</location>
    </subcellularLocation>
</comment>
<dbReference type="GO" id="GO:0005634">
    <property type="term" value="C:nucleus"/>
    <property type="evidence" value="ECO:0007669"/>
    <property type="project" value="UniProtKB-SubCell"/>
</dbReference>
<comment type="similarity">
    <text evidence="4">Belongs to the protein kinase superfamily. BUD32 family.</text>
</comment>
<comment type="function">
    <text evidence="1">Component of the EKC/KEOPS complex that is required for the formation of a threonylcarbamoyl group on adenosine at position 37 (t(6)A37) in tRNAs that read codons beginning with adenine. The complex is probably involved in the transfer of the threonylcarbamoyl moiety of threonylcarbamoyl-AMP (TC-AMP) to the N6 group of A37. BUD32 has ATPase activity in the context of the EKC/KEOPS complex and likely plays a supporting role to the catalytic subunit KAE1. The EKC/KEOPS complex also promotes both telomere uncapping and telomere elongation. The complex is required for efficient recruitment of transcriptional coactivators.</text>
</comment>
<keyword evidence="14" id="KW-0547">Nucleotide-binding</keyword>
<evidence type="ECO:0000256" key="22">
    <source>
        <dbReference type="ARBA" id="ARBA00033194"/>
    </source>
</evidence>
<evidence type="ECO:0000256" key="12">
    <source>
        <dbReference type="ARBA" id="ARBA00022679"/>
    </source>
</evidence>
<dbReference type="EMBL" id="CAJNJQ010003902">
    <property type="protein sequence ID" value="CAE7206525.1"/>
    <property type="molecule type" value="Genomic_DNA"/>
</dbReference>
<keyword evidence="19" id="KW-0010">Activator</keyword>
<evidence type="ECO:0000256" key="5">
    <source>
        <dbReference type="ARBA" id="ARBA00011534"/>
    </source>
</evidence>
<dbReference type="Pfam" id="PF06293">
    <property type="entry name" value="Kdo"/>
    <property type="match status" value="1"/>
</dbReference>
<evidence type="ECO:0000256" key="10">
    <source>
        <dbReference type="ARBA" id="ARBA00022527"/>
    </source>
</evidence>
<reference evidence="26" key="1">
    <citation type="submission" date="2021-01" db="EMBL/GenBank/DDBJ databases">
        <authorList>
            <person name="Kaushik A."/>
        </authorList>
    </citation>
    <scope>NUCLEOTIDE SEQUENCE</scope>
    <source>
        <strain evidence="26">AG5</strain>
    </source>
</reference>
<name>A0A8H3EAB8_9AGAM</name>
<evidence type="ECO:0000313" key="26">
    <source>
        <dbReference type="EMBL" id="CAE7206525.1"/>
    </source>
</evidence>
<evidence type="ECO:0000256" key="23">
    <source>
        <dbReference type="ARBA" id="ARBA00047899"/>
    </source>
</evidence>
<keyword evidence="15" id="KW-0418">Kinase</keyword>
<evidence type="ECO:0000256" key="16">
    <source>
        <dbReference type="ARBA" id="ARBA00022801"/>
    </source>
</evidence>
<evidence type="ECO:0000256" key="13">
    <source>
        <dbReference type="ARBA" id="ARBA00022694"/>
    </source>
</evidence>
<keyword evidence="11" id="KW-0597">Phosphoprotein</keyword>
<dbReference type="Gene3D" id="1.10.510.10">
    <property type="entry name" value="Transferase(Phosphotransferase) domain 1"/>
    <property type="match status" value="1"/>
</dbReference>
<dbReference type="GO" id="GO:0005524">
    <property type="term" value="F:ATP binding"/>
    <property type="evidence" value="ECO:0007669"/>
    <property type="project" value="UniProtKB-KW"/>
</dbReference>
<sequence>MATAALIDSAELVAQGAEARVYKATLGSSPVLLKHRFPKQYRNSILDNSLTKQRVSGEARALLRCLRFGVSVPGVRFVHADTGLLGIEWIDGTSVRKVLGGGAEGEEEVEVAEDEDMETDEQVEIDELKEYGLSGERMMTLIGEEIAKMHKSDIIHGDLTTSNMMLRRVHGEEAQLVLIDFGLSYNSALVEDKAVDLYVLERAFASTHPQSEGMFNQVLQSYERVSGSAWKNIKRRLDDVRLRGRKRSMVG</sequence>
<evidence type="ECO:0000256" key="24">
    <source>
        <dbReference type="ARBA" id="ARBA00048679"/>
    </source>
</evidence>
<dbReference type="GO" id="GO:0070525">
    <property type="term" value="P:tRNA threonylcarbamoyladenosine metabolic process"/>
    <property type="evidence" value="ECO:0007669"/>
    <property type="project" value="TreeGrafter"/>
</dbReference>
<comment type="catalytic activity">
    <reaction evidence="24">
        <text>L-seryl-[protein] + ATP = O-phospho-L-seryl-[protein] + ADP + H(+)</text>
        <dbReference type="Rhea" id="RHEA:17989"/>
        <dbReference type="Rhea" id="RHEA-COMP:9863"/>
        <dbReference type="Rhea" id="RHEA-COMP:11604"/>
        <dbReference type="ChEBI" id="CHEBI:15378"/>
        <dbReference type="ChEBI" id="CHEBI:29999"/>
        <dbReference type="ChEBI" id="CHEBI:30616"/>
        <dbReference type="ChEBI" id="CHEBI:83421"/>
        <dbReference type="ChEBI" id="CHEBI:456216"/>
        <dbReference type="EC" id="2.7.11.1"/>
    </reaction>
</comment>
<evidence type="ECO:0000256" key="20">
    <source>
        <dbReference type="ARBA" id="ARBA00023242"/>
    </source>
</evidence>
<evidence type="ECO:0000256" key="18">
    <source>
        <dbReference type="ARBA" id="ARBA00022895"/>
    </source>
</evidence>
<comment type="catalytic activity">
    <reaction evidence="23">
        <text>L-threonyl-[protein] + ATP = O-phospho-L-threonyl-[protein] + ADP + H(+)</text>
        <dbReference type="Rhea" id="RHEA:46608"/>
        <dbReference type="Rhea" id="RHEA-COMP:11060"/>
        <dbReference type="Rhea" id="RHEA-COMP:11605"/>
        <dbReference type="ChEBI" id="CHEBI:15378"/>
        <dbReference type="ChEBI" id="CHEBI:30013"/>
        <dbReference type="ChEBI" id="CHEBI:30616"/>
        <dbReference type="ChEBI" id="CHEBI:61977"/>
        <dbReference type="ChEBI" id="CHEBI:456216"/>
        <dbReference type="EC" id="2.7.11.1"/>
    </reaction>
</comment>
<dbReference type="PANTHER" id="PTHR12209">
    <property type="entry name" value="NON-SPECIFIC SERINE/THREONINE PROTEIN KINASE"/>
    <property type="match status" value="1"/>
</dbReference>
<evidence type="ECO:0000256" key="3">
    <source>
        <dbReference type="ARBA" id="ARBA00004574"/>
    </source>
</evidence>
<evidence type="ECO:0000256" key="19">
    <source>
        <dbReference type="ARBA" id="ARBA00023159"/>
    </source>
</evidence>
<dbReference type="GO" id="GO:0000408">
    <property type="term" value="C:EKC/KEOPS complex"/>
    <property type="evidence" value="ECO:0007669"/>
    <property type="project" value="TreeGrafter"/>
</dbReference>
<dbReference type="GO" id="GO:0008033">
    <property type="term" value="P:tRNA processing"/>
    <property type="evidence" value="ECO:0007669"/>
    <property type="project" value="UniProtKB-KW"/>
</dbReference>
<dbReference type="InterPro" id="IPR008266">
    <property type="entry name" value="Tyr_kinase_AS"/>
</dbReference>
<comment type="subunit">
    <text evidence="5">Component of the EKC/KEOPS complex composed of at least BUD32, CGI121, GON7, KAE1 and PCC1; the whole complex dimerizes.</text>
</comment>
<feature type="domain" description="Protein kinase" evidence="25">
    <location>
        <begin position="7"/>
        <end position="251"/>
    </location>
</feature>
<dbReference type="InterPro" id="IPR011009">
    <property type="entry name" value="Kinase-like_dom_sf"/>
</dbReference>
<keyword evidence="12" id="KW-0808">Transferase</keyword>
<keyword evidence="9" id="KW-0158">Chromosome</keyword>
<dbReference type="PROSITE" id="PS50011">
    <property type="entry name" value="PROTEIN_KINASE_DOM"/>
    <property type="match status" value="1"/>
</dbReference>
<dbReference type="FunFam" id="1.10.510.10:FF:000323">
    <property type="entry name" value="TP53-regulating kinase, putative"/>
    <property type="match status" value="1"/>
</dbReference>
<organism evidence="26 27">
    <name type="scientific">Rhizoctonia solani</name>
    <dbReference type="NCBI Taxonomy" id="456999"/>
    <lineage>
        <taxon>Eukaryota</taxon>
        <taxon>Fungi</taxon>
        <taxon>Dikarya</taxon>
        <taxon>Basidiomycota</taxon>
        <taxon>Agaricomycotina</taxon>
        <taxon>Agaricomycetes</taxon>
        <taxon>Cantharellales</taxon>
        <taxon>Ceratobasidiaceae</taxon>
        <taxon>Rhizoctonia</taxon>
    </lineage>
</organism>
<evidence type="ECO:0000256" key="17">
    <source>
        <dbReference type="ARBA" id="ARBA00022840"/>
    </source>
</evidence>
<evidence type="ECO:0000256" key="8">
    <source>
        <dbReference type="ARBA" id="ARBA00019973"/>
    </source>
</evidence>
<keyword evidence="18" id="KW-0779">Telomere</keyword>
<keyword evidence="13" id="KW-0819">tRNA processing</keyword>
<evidence type="ECO:0000313" key="27">
    <source>
        <dbReference type="Proteomes" id="UP000663827"/>
    </source>
</evidence>
<dbReference type="SUPFAM" id="SSF56112">
    <property type="entry name" value="Protein kinase-like (PK-like)"/>
    <property type="match status" value="1"/>
</dbReference>
<dbReference type="GO" id="GO:0004674">
    <property type="term" value="F:protein serine/threonine kinase activity"/>
    <property type="evidence" value="ECO:0007669"/>
    <property type="project" value="UniProtKB-KW"/>
</dbReference>
<protein>
    <recommendedName>
        <fullName evidence="8">EKC/KEOPS complex subunit BUD32</fullName>
        <ecNumber evidence="6">2.7.11.1</ecNumber>
    </recommendedName>
    <alternativeName>
        <fullName evidence="21 22">Atypical Serine/threonine protein kinase BUD32</fullName>
    </alternativeName>
    <alternativeName>
        <fullName evidence="7">EKC/KEOPS complex subunit bud32</fullName>
    </alternativeName>
</protein>
<keyword evidence="16" id="KW-0378">Hydrolase</keyword>
<dbReference type="GO" id="GO:0016787">
    <property type="term" value="F:hydrolase activity"/>
    <property type="evidence" value="ECO:0007669"/>
    <property type="project" value="UniProtKB-KW"/>
</dbReference>
<dbReference type="GO" id="GO:0005829">
    <property type="term" value="C:cytosol"/>
    <property type="evidence" value="ECO:0007669"/>
    <property type="project" value="TreeGrafter"/>
</dbReference>
<dbReference type="Gene3D" id="3.30.200.20">
    <property type="entry name" value="Phosphorylase Kinase, domain 1"/>
    <property type="match status" value="1"/>
</dbReference>
<dbReference type="PANTHER" id="PTHR12209:SF0">
    <property type="entry name" value="EKC_KEOPS COMPLEX SUBUNIT TP53RK"/>
    <property type="match status" value="1"/>
</dbReference>
<dbReference type="AlphaFoldDB" id="A0A8H3EAB8"/>
<dbReference type="GO" id="GO:0000781">
    <property type="term" value="C:chromosome, telomeric region"/>
    <property type="evidence" value="ECO:0007669"/>
    <property type="project" value="UniProtKB-SubCell"/>
</dbReference>
<dbReference type="Proteomes" id="UP000663827">
    <property type="component" value="Unassembled WGS sequence"/>
</dbReference>
<evidence type="ECO:0000256" key="9">
    <source>
        <dbReference type="ARBA" id="ARBA00022454"/>
    </source>
</evidence>
<evidence type="ECO:0000256" key="21">
    <source>
        <dbReference type="ARBA" id="ARBA00030980"/>
    </source>
</evidence>
<evidence type="ECO:0000256" key="15">
    <source>
        <dbReference type="ARBA" id="ARBA00022777"/>
    </source>
</evidence>
<dbReference type="InterPro" id="IPR000719">
    <property type="entry name" value="Prot_kinase_dom"/>
</dbReference>
<evidence type="ECO:0000256" key="1">
    <source>
        <dbReference type="ARBA" id="ARBA00003747"/>
    </source>
</evidence>
<keyword evidence="20" id="KW-0539">Nucleus</keyword>
<dbReference type="PROSITE" id="PS00109">
    <property type="entry name" value="PROTEIN_KINASE_TYR"/>
    <property type="match status" value="1"/>
</dbReference>
<proteinExistence type="inferred from homology"/>
<accession>A0A8H3EAB8</accession>
<keyword evidence="10" id="KW-0723">Serine/threonine-protein kinase</keyword>
<comment type="caution">
    <text evidence="26">The sequence shown here is derived from an EMBL/GenBank/DDBJ whole genome shotgun (WGS) entry which is preliminary data.</text>
</comment>
<evidence type="ECO:0000256" key="7">
    <source>
        <dbReference type="ARBA" id="ARBA00013948"/>
    </source>
</evidence>
<evidence type="ECO:0000256" key="2">
    <source>
        <dbReference type="ARBA" id="ARBA00004123"/>
    </source>
</evidence>
<dbReference type="EC" id="2.7.11.1" evidence="6"/>
<evidence type="ECO:0000259" key="25">
    <source>
        <dbReference type="PROSITE" id="PS50011"/>
    </source>
</evidence>
<dbReference type="FunFam" id="3.30.200.20:FF:000201">
    <property type="entry name" value="TP53-regulating kinase isoform X1"/>
    <property type="match status" value="1"/>
</dbReference>
<evidence type="ECO:0000256" key="11">
    <source>
        <dbReference type="ARBA" id="ARBA00022553"/>
    </source>
</evidence>
<gene>
    <name evidence="26" type="ORF">RDB_LOCUS144513</name>
</gene>
<evidence type="ECO:0000256" key="6">
    <source>
        <dbReference type="ARBA" id="ARBA00012513"/>
    </source>
</evidence>
<keyword evidence="17" id="KW-0067">ATP-binding</keyword>